<dbReference type="Proteomes" id="UP000026915">
    <property type="component" value="Chromosome 4"/>
</dbReference>
<dbReference type="InParanoid" id="A0A061EMV2"/>
<reference evidence="1 2" key="1">
    <citation type="journal article" date="2013" name="Genome Biol.">
        <title>The genome sequence of the most widely cultivated cacao type and its use to identify candidate genes regulating pod color.</title>
        <authorList>
            <person name="Motamayor J.C."/>
            <person name="Mockaitis K."/>
            <person name="Schmutz J."/>
            <person name="Haiminen N."/>
            <person name="Iii D.L."/>
            <person name="Cornejo O."/>
            <person name="Findley S.D."/>
            <person name="Zheng P."/>
            <person name="Utro F."/>
            <person name="Royaert S."/>
            <person name="Saski C."/>
            <person name="Jenkins J."/>
            <person name="Podicheti R."/>
            <person name="Zhao M."/>
            <person name="Scheffler B.E."/>
            <person name="Stack J.C."/>
            <person name="Feltus F.A."/>
            <person name="Mustiga G.M."/>
            <person name="Amores F."/>
            <person name="Phillips W."/>
            <person name="Marelli J.P."/>
            <person name="May G.D."/>
            <person name="Shapiro H."/>
            <person name="Ma J."/>
            <person name="Bustamante C.D."/>
            <person name="Schnell R.J."/>
            <person name="Main D."/>
            <person name="Gilbert D."/>
            <person name="Parida L."/>
            <person name="Kuhn D.N."/>
        </authorList>
    </citation>
    <scope>NUCLEOTIDE SEQUENCE [LARGE SCALE GENOMIC DNA]</scope>
    <source>
        <strain evidence="2">cv. Matina 1-6</strain>
    </source>
</reference>
<evidence type="ECO:0000313" key="2">
    <source>
        <dbReference type="Proteomes" id="UP000026915"/>
    </source>
</evidence>
<dbReference type="AlphaFoldDB" id="A0A061EMV2"/>
<accession>A0A061EMV2</accession>
<dbReference type="EMBL" id="CM001882">
    <property type="protein sequence ID" value="EOY05677.1"/>
    <property type="molecule type" value="Genomic_DNA"/>
</dbReference>
<dbReference type="HOGENOM" id="CLU_2709833_0_0_1"/>
<organism evidence="1 2">
    <name type="scientific">Theobroma cacao</name>
    <name type="common">Cacao</name>
    <name type="synonym">Cocoa</name>
    <dbReference type="NCBI Taxonomy" id="3641"/>
    <lineage>
        <taxon>Eukaryota</taxon>
        <taxon>Viridiplantae</taxon>
        <taxon>Streptophyta</taxon>
        <taxon>Embryophyta</taxon>
        <taxon>Tracheophyta</taxon>
        <taxon>Spermatophyta</taxon>
        <taxon>Magnoliopsida</taxon>
        <taxon>eudicotyledons</taxon>
        <taxon>Gunneridae</taxon>
        <taxon>Pentapetalae</taxon>
        <taxon>rosids</taxon>
        <taxon>malvids</taxon>
        <taxon>Malvales</taxon>
        <taxon>Malvaceae</taxon>
        <taxon>Byttnerioideae</taxon>
        <taxon>Theobroma</taxon>
    </lineage>
</organism>
<keyword evidence="2" id="KW-1185">Reference proteome</keyword>
<gene>
    <name evidence="1" type="ORF">TCM_020618</name>
</gene>
<dbReference type="Gramene" id="EOY05677">
    <property type="protein sequence ID" value="EOY05677"/>
    <property type="gene ID" value="TCM_020618"/>
</dbReference>
<proteinExistence type="predicted"/>
<name>A0A061EMV2_THECC</name>
<sequence length="73" mass="8694">MFCQSELGSKRIDHNCQNYKHLYYTNLLEILAYYRYGIHLQVKLNILTLMLSNVENVENVQIKRPFFPSADKI</sequence>
<protein>
    <submittedName>
        <fullName evidence="1">Uncharacterized protein</fullName>
    </submittedName>
</protein>
<evidence type="ECO:0000313" key="1">
    <source>
        <dbReference type="EMBL" id="EOY05677.1"/>
    </source>
</evidence>